<name>A0AAP5JSA3_9BACL</name>
<dbReference type="Pfam" id="PF00005">
    <property type="entry name" value="ABC_tran"/>
    <property type="match status" value="1"/>
</dbReference>
<dbReference type="SUPFAM" id="SSF52540">
    <property type="entry name" value="P-loop containing nucleoside triphosphate hydrolases"/>
    <property type="match status" value="1"/>
</dbReference>
<dbReference type="InterPro" id="IPR027417">
    <property type="entry name" value="P-loop_NTPase"/>
</dbReference>
<comment type="caution">
    <text evidence="2">The sequence shown here is derived from an EMBL/GenBank/DDBJ whole genome shotgun (WGS) entry which is preliminary data.</text>
</comment>
<sequence length="123" mass="14003">MNSLNIYLDHFAFGKQPIFVKQEVSVTKGNIVGIIGENGIGKSTFVNLLAGNITSTLQINYHNKSLVPGYNPFVFFQPDDFTGLEYLTTLEVTQYFYCFTGRSLIKKNLICLFKLPTFKKKKY</sequence>
<dbReference type="AlphaFoldDB" id="A0AAP5JSA3"/>
<evidence type="ECO:0000259" key="1">
    <source>
        <dbReference type="Pfam" id="PF00005"/>
    </source>
</evidence>
<dbReference type="EMBL" id="JARQGV010000004">
    <property type="protein sequence ID" value="MDT2250748.1"/>
    <property type="molecule type" value="Genomic_DNA"/>
</dbReference>
<dbReference type="RefSeq" id="WP_036656169.1">
    <property type="nucleotide sequence ID" value="NZ_CBCRXL010000083.1"/>
</dbReference>
<reference evidence="2" key="1">
    <citation type="journal article" date="2023" name="J. Vet. Diagn. Invest.">
        <title>Oxytetracycline-resistant Paenibacillus larvae identified in commercial beekeeping operations in Saskatchewan using pooled honey sampling.</title>
        <authorList>
            <person name="Obshta O."/>
            <person name="Zabrodski M.W."/>
            <person name="Soomro T."/>
            <person name="Wilson G."/>
            <person name="Masood F."/>
            <person name="Thebeau J."/>
            <person name="Silva M.C.B."/>
            <person name="Biganski S."/>
            <person name="Kozii I.V."/>
            <person name="Koziy R.V."/>
            <person name="Raza M.F."/>
            <person name="Jose M.S."/>
            <person name="Simko E."/>
            <person name="Wood S.C."/>
        </authorList>
    </citation>
    <scope>NUCLEOTIDE SEQUENCE</scope>
    <source>
        <strain evidence="2">PL001</strain>
    </source>
</reference>
<dbReference type="Proteomes" id="UP001259239">
    <property type="component" value="Unassembled WGS sequence"/>
</dbReference>
<dbReference type="InterPro" id="IPR003439">
    <property type="entry name" value="ABC_transporter-like_ATP-bd"/>
</dbReference>
<keyword evidence="2" id="KW-0067">ATP-binding</keyword>
<keyword evidence="2" id="KW-0547">Nucleotide-binding</keyword>
<dbReference type="Gene3D" id="3.40.50.300">
    <property type="entry name" value="P-loop containing nucleotide triphosphate hydrolases"/>
    <property type="match status" value="1"/>
</dbReference>
<proteinExistence type="predicted"/>
<dbReference type="GO" id="GO:0005524">
    <property type="term" value="F:ATP binding"/>
    <property type="evidence" value="ECO:0007669"/>
    <property type="project" value="UniProtKB-KW"/>
</dbReference>
<accession>A0AAP5JSA3</accession>
<feature type="domain" description="ABC transporter" evidence="1">
    <location>
        <begin position="24"/>
        <end position="56"/>
    </location>
</feature>
<evidence type="ECO:0000313" key="3">
    <source>
        <dbReference type="Proteomes" id="UP001259239"/>
    </source>
</evidence>
<dbReference type="GO" id="GO:0016887">
    <property type="term" value="F:ATP hydrolysis activity"/>
    <property type="evidence" value="ECO:0007669"/>
    <property type="project" value="InterPro"/>
</dbReference>
<evidence type="ECO:0000313" key="2">
    <source>
        <dbReference type="EMBL" id="MDT2250748.1"/>
    </source>
</evidence>
<reference evidence="2" key="2">
    <citation type="submission" date="2023-03" db="EMBL/GenBank/DDBJ databases">
        <authorList>
            <person name="Obshta O."/>
            <person name="Zabrodski M.W."/>
            <person name="Soomro T."/>
            <person name="Wilson G."/>
            <person name="Masood F."/>
            <person name="Thebeau J."/>
            <person name="Bezerra Da Silva M.C."/>
            <person name="Raza F."/>
            <person name="Biganski S."/>
            <person name="Jose M."/>
            <person name="Camilli M."/>
            <person name="Kozii I.V."/>
            <person name="Kozii R.V."/>
            <person name="Simko E."/>
            <person name="Wood S.C."/>
        </authorList>
    </citation>
    <scope>NUCLEOTIDE SEQUENCE</scope>
    <source>
        <strain evidence="2">PL001</strain>
    </source>
</reference>
<organism evidence="2 3">
    <name type="scientific">Paenibacillus larvae</name>
    <dbReference type="NCBI Taxonomy" id="1464"/>
    <lineage>
        <taxon>Bacteria</taxon>
        <taxon>Bacillati</taxon>
        <taxon>Bacillota</taxon>
        <taxon>Bacilli</taxon>
        <taxon>Bacillales</taxon>
        <taxon>Paenibacillaceae</taxon>
        <taxon>Paenibacillus</taxon>
    </lineage>
</organism>
<gene>
    <name evidence="2" type="ORF">P7H09_05045</name>
</gene>
<protein>
    <submittedName>
        <fullName evidence="2">ATP-binding cassette domain-containing protein</fullName>
    </submittedName>
</protein>